<keyword evidence="2" id="KW-1185">Reference proteome</keyword>
<reference evidence="1 2" key="1">
    <citation type="submission" date="2024-01" db="EMBL/GenBank/DDBJ databases">
        <title>The complete chloroplast genome sequence of Lithospermum erythrorhizon: insights into the phylogenetic relationship among Boraginaceae species and the maternal lineages of purple gromwells.</title>
        <authorList>
            <person name="Okada T."/>
            <person name="Watanabe K."/>
        </authorList>
    </citation>
    <scope>NUCLEOTIDE SEQUENCE [LARGE SCALE GENOMIC DNA]</scope>
</reference>
<organism evidence="1 2">
    <name type="scientific">Lithospermum erythrorhizon</name>
    <name type="common">Purple gromwell</name>
    <name type="synonym">Lithospermum officinale var. erythrorhizon</name>
    <dbReference type="NCBI Taxonomy" id="34254"/>
    <lineage>
        <taxon>Eukaryota</taxon>
        <taxon>Viridiplantae</taxon>
        <taxon>Streptophyta</taxon>
        <taxon>Embryophyta</taxon>
        <taxon>Tracheophyta</taxon>
        <taxon>Spermatophyta</taxon>
        <taxon>Magnoliopsida</taxon>
        <taxon>eudicotyledons</taxon>
        <taxon>Gunneridae</taxon>
        <taxon>Pentapetalae</taxon>
        <taxon>asterids</taxon>
        <taxon>lamiids</taxon>
        <taxon>Boraginales</taxon>
        <taxon>Boraginaceae</taxon>
        <taxon>Boraginoideae</taxon>
        <taxon>Lithospermeae</taxon>
        <taxon>Lithospermum</taxon>
    </lineage>
</organism>
<sequence length="105" mass="11902">MTYVGGQDGNPRIHALGSKGIHEWMYKEEKRTGKTPSELNILLDRNKKKHNATEEPTGDIYNPKLEKAYGKYLALFYEQYGEDADPLQAPWDKTTCYLVGAHTVG</sequence>
<evidence type="ECO:0000313" key="2">
    <source>
        <dbReference type="Proteomes" id="UP001454036"/>
    </source>
</evidence>
<name>A0AAV3RBR6_LITER</name>
<evidence type="ECO:0000313" key="1">
    <source>
        <dbReference type="EMBL" id="GAA0173725.1"/>
    </source>
</evidence>
<protein>
    <submittedName>
        <fullName evidence="1">Uncharacterized protein</fullName>
    </submittedName>
</protein>
<proteinExistence type="predicted"/>
<dbReference type="Proteomes" id="UP001454036">
    <property type="component" value="Unassembled WGS sequence"/>
</dbReference>
<dbReference type="EMBL" id="BAABME010008741">
    <property type="protein sequence ID" value="GAA0173725.1"/>
    <property type="molecule type" value="Genomic_DNA"/>
</dbReference>
<dbReference type="AlphaFoldDB" id="A0AAV3RBR6"/>
<gene>
    <name evidence="1" type="ORF">LIER_27283</name>
</gene>
<accession>A0AAV3RBR6</accession>
<comment type="caution">
    <text evidence="1">The sequence shown here is derived from an EMBL/GenBank/DDBJ whole genome shotgun (WGS) entry which is preliminary data.</text>
</comment>